<dbReference type="OrthoDB" id="512667at2759"/>
<dbReference type="InterPro" id="IPR007853">
    <property type="entry name" value="Znf_DNL-typ"/>
</dbReference>
<evidence type="ECO:0000256" key="4">
    <source>
        <dbReference type="PROSITE-ProRule" id="PRU00834"/>
    </source>
</evidence>
<dbReference type="Proteomes" id="UP000076874">
    <property type="component" value="Unassembled WGS sequence"/>
</dbReference>
<feature type="region of interest" description="Disordered" evidence="5">
    <location>
        <begin position="1"/>
        <end position="131"/>
    </location>
</feature>
<dbReference type="GO" id="GO:0050821">
    <property type="term" value="P:protein stabilization"/>
    <property type="evidence" value="ECO:0007669"/>
    <property type="project" value="TreeGrafter"/>
</dbReference>
<feature type="compositionally biased region" description="Low complexity" evidence="5">
    <location>
        <begin position="116"/>
        <end position="128"/>
    </location>
</feature>
<dbReference type="AlphaFoldDB" id="A0A167Z2G2"/>
<dbReference type="PANTHER" id="PTHR20922">
    <property type="entry name" value="DNL-TYPE ZINC FINGER PROTEIN"/>
    <property type="match status" value="1"/>
</dbReference>
<dbReference type="GO" id="GO:0005739">
    <property type="term" value="C:mitochondrion"/>
    <property type="evidence" value="ECO:0007669"/>
    <property type="project" value="TreeGrafter"/>
</dbReference>
<reference evidence="7 8" key="1">
    <citation type="journal article" date="2016" name="Genome Biol. Evol.">
        <title>Divergent and convergent evolution of fungal pathogenicity.</title>
        <authorList>
            <person name="Shang Y."/>
            <person name="Xiao G."/>
            <person name="Zheng P."/>
            <person name="Cen K."/>
            <person name="Zhan S."/>
            <person name="Wang C."/>
        </authorList>
    </citation>
    <scope>NUCLEOTIDE SEQUENCE [LARGE SCALE GENOMIC DNA]</scope>
    <source>
        <strain evidence="7 8">RCEF 264</strain>
    </source>
</reference>
<dbReference type="PROSITE" id="PS51501">
    <property type="entry name" value="ZF_DNL"/>
    <property type="match status" value="1"/>
</dbReference>
<keyword evidence="1" id="KW-0479">Metal-binding</keyword>
<dbReference type="GO" id="GO:0030150">
    <property type="term" value="P:protein import into mitochondrial matrix"/>
    <property type="evidence" value="ECO:0007669"/>
    <property type="project" value="TreeGrafter"/>
</dbReference>
<accession>A0A167Z2G2</accession>
<dbReference type="PANTHER" id="PTHR20922:SF13">
    <property type="entry name" value="DNL-TYPE ZINC FINGER PROTEIN"/>
    <property type="match status" value="1"/>
</dbReference>
<dbReference type="GO" id="GO:0051087">
    <property type="term" value="F:protein-folding chaperone binding"/>
    <property type="evidence" value="ECO:0007669"/>
    <property type="project" value="TreeGrafter"/>
</dbReference>
<feature type="compositionally biased region" description="Low complexity" evidence="5">
    <location>
        <begin position="34"/>
        <end position="74"/>
    </location>
</feature>
<name>A0A167Z2G2_9HYPO</name>
<dbReference type="GO" id="GO:0008270">
    <property type="term" value="F:zinc ion binding"/>
    <property type="evidence" value="ECO:0007669"/>
    <property type="project" value="UniProtKB-KW"/>
</dbReference>
<evidence type="ECO:0000313" key="8">
    <source>
        <dbReference type="Proteomes" id="UP000076874"/>
    </source>
</evidence>
<sequence>MASTSACSRLARPLWTAYRAAPRRSPRQRTSPLSSLPFTRHLSSSSSRPSSLSPSALRFRTPTNTPTHTPTRTPAFSRPGPAFLALARGAHTIPRPRQPAETDGEGGRGNPSTDLSSSQQQQKQKQQKTGLAPHYELTFTCVPCGARSAHNVSKQGYHHGSVLITCPSCRNRHVISDHLGIFGTPLEDGARTVEDILRARGRLVKRGALGEDGDVEFWEDGTTSSRPARLAAEDVMLPVDKSGDGMTEAEAAEVAAAAAAAPGATFKSAKKAANTD</sequence>
<evidence type="ECO:0000256" key="5">
    <source>
        <dbReference type="SAM" id="MobiDB-lite"/>
    </source>
</evidence>
<evidence type="ECO:0000256" key="2">
    <source>
        <dbReference type="ARBA" id="ARBA00022771"/>
    </source>
</evidence>
<evidence type="ECO:0000313" key="7">
    <source>
        <dbReference type="EMBL" id="OAA66995.1"/>
    </source>
</evidence>
<evidence type="ECO:0000259" key="6">
    <source>
        <dbReference type="PROSITE" id="PS51501"/>
    </source>
</evidence>
<dbReference type="EMBL" id="AZHD01000002">
    <property type="protein sequence ID" value="OAA66995.1"/>
    <property type="molecule type" value="Genomic_DNA"/>
</dbReference>
<dbReference type="InterPro" id="IPR024158">
    <property type="entry name" value="Mt_import_TIM15"/>
</dbReference>
<feature type="domain" description="DNL-type" evidence="6">
    <location>
        <begin position="130"/>
        <end position="229"/>
    </location>
</feature>
<keyword evidence="8" id="KW-1185">Reference proteome</keyword>
<keyword evidence="3" id="KW-0862">Zinc</keyword>
<dbReference type="GO" id="GO:0006457">
    <property type="term" value="P:protein folding"/>
    <property type="evidence" value="ECO:0007669"/>
    <property type="project" value="TreeGrafter"/>
</dbReference>
<dbReference type="Pfam" id="PF05180">
    <property type="entry name" value="zf-DNL"/>
    <property type="match status" value="1"/>
</dbReference>
<proteinExistence type="predicted"/>
<protein>
    <submittedName>
        <fullName evidence="7">Mitochondrial import protein TIM15</fullName>
    </submittedName>
</protein>
<evidence type="ECO:0000256" key="3">
    <source>
        <dbReference type="ARBA" id="ARBA00022833"/>
    </source>
</evidence>
<organism evidence="7 8">
    <name type="scientific">Niveomyces insectorum RCEF 264</name>
    <dbReference type="NCBI Taxonomy" id="1081102"/>
    <lineage>
        <taxon>Eukaryota</taxon>
        <taxon>Fungi</taxon>
        <taxon>Dikarya</taxon>
        <taxon>Ascomycota</taxon>
        <taxon>Pezizomycotina</taxon>
        <taxon>Sordariomycetes</taxon>
        <taxon>Hypocreomycetidae</taxon>
        <taxon>Hypocreales</taxon>
        <taxon>Cordycipitaceae</taxon>
        <taxon>Niveomyces</taxon>
    </lineage>
</organism>
<gene>
    <name evidence="7" type="ORF">SPI_01571</name>
</gene>
<dbReference type="STRING" id="1081102.A0A167Z2G2"/>
<evidence type="ECO:0000256" key="1">
    <source>
        <dbReference type="ARBA" id="ARBA00022723"/>
    </source>
</evidence>
<comment type="caution">
    <text evidence="7">The sequence shown here is derived from an EMBL/GenBank/DDBJ whole genome shotgun (WGS) entry which is preliminary data.</text>
</comment>
<keyword evidence="2 4" id="KW-0863">Zinc-finger</keyword>